<evidence type="ECO:0000256" key="1">
    <source>
        <dbReference type="SAM" id="Phobius"/>
    </source>
</evidence>
<gene>
    <name evidence="2" type="ORF">GQF63_00540</name>
</gene>
<reference evidence="2 3" key="1">
    <citation type="submission" date="2019-12" db="EMBL/GenBank/DDBJ databases">
        <authorList>
            <person name="Dong K."/>
        </authorList>
    </citation>
    <scope>NUCLEOTIDE SEQUENCE [LARGE SCALE GENOMIC DNA]</scope>
    <source>
        <strain evidence="2 3">JCM 31225</strain>
    </source>
</reference>
<accession>A0A6N8KX47</accession>
<name>A0A6N8KX47_9SPHI</name>
<keyword evidence="1" id="KW-0472">Membrane</keyword>
<protein>
    <submittedName>
        <fullName evidence="2">Uncharacterized protein</fullName>
    </submittedName>
</protein>
<dbReference type="AlphaFoldDB" id="A0A6N8KX47"/>
<keyword evidence="1" id="KW-0812">Transmembrane</keyword>
<dbReference type="RefSeq" id="WP_160367150.1">
    <property type="nucleotide sequence ID" value="NZ_WSQA01000001.1"/>
</dbReference>
<evidence type="ECO:0000313" key="2">
    <source>
        <dbReference type="EMBL" id="MVZ60498.1"/>
    </source>
</evidence>
<comment type="caution">
    <text evidence="2">The sequence shown here is derived from an EMBL/GenBank/DDBJ whole genome shotgun (WGS) entry which is preliminary data.</text>
</comment>
<proteinExistence type="predicted"/>
<dbReference type="Proteomes" id="UP000435036">
    <property type="component" value="Unassembled WGS sequence"/>
</dbReference>
<keyword evidence="1" id="KW-1133">Transmembrane helix</keyword>
<sequence>MMQKQKKEWTGPRVVKVFFLVVLVGIVLFCFLLFLTIKTKSTSLVKKEPYSQVLNKPLTFLRDVYLIDYEYRMKDDYPLLMLDPHHPSFRSYVDAFKADPPQGIYVAKIPAGQHVVFSNAVMYTNGVSGSSTPCLFGEINFQGTVYKVSYHWGDQSISRNFDHIPESWSFPMAPWQSKLDMKYYKLPTAQWW</sequence>
<feature type="transmembrane region" description="Helical" evidence="1">
    <location>
        <begin position="17"/>
        <end position="37"/>
    </location>
</feature>
<dbReference type="OrthoDB" id="708770at2"/>
<dbReference type="EMBL" id="WSQA01000001">
    <property type="protein sequence ID" value="MVZ60498.1"/>
    <property type="molecule type" value="Genomic_DNA"/>
</dbReference>
<keyword evidence="3" id="KW-1185">Reference proteome</keyword>
<organism evidence="2 3">
    <name type="scientific">Sphingobacterium humi</name>
    <dbReference type="NCBI Taxonomy" id="1796905"/>
    <lineage>
        <taxon>Bacteria</taxon>
        <taxon>Pseudomonadati</taxon>
        <taxon>Bacteroidota</taxon>
        <taxon>Sphingobacteriia</taxon>
        <taxon>Sphingobacteriales</taxon>
        <taxon>Sphingobacteriaceae</taxon>
        <taxon>Sphingobacterium</taxon>
    </lineage>
</organism>
<evidence type="ECO:0000313" key="3">
    <source>
        <dbReference type="Proteomes" id="UP000435036"/>
    </source>
</evidence>